<reference evidence="3" key="3">
    <citation type="submission" date="2019-07" db="EMBL/GenBank/DDBJ databases">
        <authorList>
            <person name="Seetharam A."/>
            <person name="Woodhouse M."/>
            <person name="Cannon E."/>
        </authorList>
    </citation>
    <scope>NUCLEOTIDE SEQUENCE [LARGE SCALE GENOMIC DNA]</scope>
    <source>
        <strain evidence="3">cv. B73</strain>
    </source>
</reference>
<dbReference type="AlphaFoldDB" id="B4FHL6"/>
<protein>
    <submittedName>
        <fullName evidence="2 3">Uncharacterized protein</fullName>
    </submittedName>
</protein>
<evidence type="ECO:0000313" key="2">
    <source>
        <dbReference type="EMBL" id="ACF81609.1"/>
    </source>
</evidence>
<gene>
    <name evidence="3" type="primary">LOC100194147</name>
</gene>
<evidence type="ECO:0000256" key="1">
    <source>
        <dbReference type="SAM" id="MobiDB-lite"/>
    </source>
</evidence>
<evidence type="ECO:0000313" key="3">
    <source>
        <dbReference type="EnsemblPlants" id="Zm00001eb026050_P001"/>
    </source>
</evidence>
<reference evidence="4" key="2">
    <citation type="submission" date="2015-12" db="EMBL/GenBank/DDBJ databases">
        <title>Update maize B73 reference genome by single molecule sequencing technologies.</title>
        <authorList>
            <consortium name="Maize Genome Sequencing Project"/>
            <person name="Ware D."/>
        </authorList>
    </citation>
    <scope>NUCLEOTIDE SEQUENCE [LARGE SCALE GENOMIC DNA]</scope>
    <source>
        <strain evidence="4">cv. B73</strain>
    </source>
</reference>
<organism evidence="2">
    <name type="scientific">Zea mays</name>
    <name type="common">Maize</name>
    <dbReference type="NCBI Taxonomy" id="4577"/>
    <lineage>
        <taxon>Eukaryota</taxon>
        <taxon>Viridiplantae</taxon>
        <taxon>Streptophyta</taxon>
        <taxon>Embryophyta</taxon>
        <taxon>Tracheophyta</taxon>
        <taxon>Spermatophyta</taxon>
        <taxon>Magnoliopsida</taxon>
        <taxon>Liliopsida</taxon>
        <taxon>Poales</taxon>
        <taxon>Poaceae</taxon>
        <taxon>PACMAD clade</taxon>
        <taxon>Panicoideae</taxon>
        <taxon>Andropogonodae</taxon>
        <taxon>Andropogoneae</taxon>
        <taxon>Tripsacinae</taxon>
        <taxon>Zea</taxon>
    </lineage>
</organism>
<proteinExistence type="evidence at transcript level"/>
<reference evidence="3" key="4">
    <citation type="submission" date="2021-05" db="UniProtKB">
        <authorList>
            <consortium name="EnsemblPlants"/>
        </authorList>
    </citation>
    <scope>IDENTIFICATION</scope>
    <source>
        <strain evidence="3">cv. B73</strain>
    </source>
</reference>
<feature type="compositionally biased region" description="Low complexity" evidence="1">
    <location>
        <begin position="161"/>
        <end position="174"/>
    </location>
</feature>
<dbReference type="Gramene" id="Zm00001eb026050_T001">
    <property type="protein sequence ID" value="Zm00001eb026050_P001"/>
    <property type="gene ID" value="Zm00001eb026050"/>
</dbReference>
<name>B4FHL6_MAIZE</name>
<keyword evidence="4" id="KW-1185">Reference proteome</keyword>
<dbReference type="RefSeq" id="NP_001132670.1">
    <property type="nucleotide sequence ID" value="NM_001139198.1"/>
</dbReference>
<dbReference type="EnsemblPlants" id="Zm00001eb026050_T001">
    <property type="protein sequence ID" value="Zm00001eb026050_P001"/>
    <property type="gene ID" value="Zm00001eb026050"/>
</dbReference>
<sequence>MAFVSLTRPLLASVGSRAPLLGHGHRAEPLRAPCRPDLPLPLICATAASLLWSSPWTLATAACSPRPSSPTPLTLPGLAKPRLRLGPLLQLASMAAGVFLSLRPRPPPPLLLPHSARGSPGRCTTTSPSSSSPWHPARISPWSPAVPSVAASQLGPPVSAPSPMARPSSSPGSRDLAVELPCRRAPISLRSSIADVTPIHAPLLRSLELVRAPDSMEFLPPC</sequence>
<dbReference type="GeneID" id="100194147"/>
<feature type="region of interest" description="Disordered" evidence="1">
    <location>
        <begin position="110"/>
        <end position="176"/>
    </location>
</feature>
<accession>B4FHL6</accession>
<evidence type="ECO:0000313" key="4">
    <source>
        <dbReference type="Proteomes" id="UP000007305"/>
    </source>
</evidence>
<dbReference type="Proteomes" id="UP000007305">
    <property type="component" value="Chromosome 1"/>
</dbReference>
<feature type="compositionally biased region" description="Low complexity" evidence="1">
    <location>
        <begin position="124"/>
        <end position="133"/>
    </location>
</feature>
<reference evidence="2" key="1">
    <citation type="journal article" date="2009" name="PLoS Genet.">
        <title>Sequencing, mapping, and analysis of 27,455 maize full-length cDNAs.</title>
        <authorList>
            <person name="Soderlund C."/>
            <person name="Descour A."/>
            <person name="Kudrna D."/>
            <person name="Bomhoff M."/>
            <person name="Boyd L."/>
            <person name="Currie J."/>
            <person name="Angelova A."/>
            <person name="Collura K."/>
            <person name="Wissotski M."/>
            <person name="Ashley E."/>
            <person name="Morrow D."/>
            <person name="Fernandes J."/>
            <person name="Walbot V."/>
            <person name="Yu Y."/>
        </authorList>
    </citation>
    <scope>NUCLEOTIDE SEQUENCE</scope>
    <source>
        <strain evidence="2">B73</strain>
    </source>
</reference>
<dbReference type="EMBL" id="BT036604">
    <property type="protein sequence ID" value="ACF81609.1"/>
    <property type="molecule type" value="mRNA"/>
</dbReference>
<dbReference type="KEGG" id="zma:100194147"/>